<dbReference type="Pfam" id="PF12813">
    <property type="entry name" value="XPG_I_2"/>
    <property type="match status" value="1"/>
</dbReference>
<protein>
    <recommendedName>
        <fullName evidence="2">Asteroid domain-containing protein</fullName>
    </recommendedName>
</protein>
<gene>
    <name evidence="3" type="ORF">Plec18167_000272</name>
</gene>
<keyword evidence="4" id="KW-1185">Reference proteome</keyword>
<sequence length="488" mass="55464">MVSVVFEDLKHRWNWCSIKTAVEGTSISNFLDVDAAASHDEHYPWAAITEIVPGEADVYCGYSSRHEGSAVLSNDSDLLVHDLGPNGSVVFLDTVELTDYDLRNPQNGHLTAMELRPTVIARKLGVPSILALAYELKCDQHVGLIELVRRSKGNVGALADTAAYIRFVQEYEPVNLDVLIRIPGTREILQSLDIRVAELFLQYELAGFQSGEAPHMYLSILPEDHARRCAWNEGKYIRRIGYSLLNASYPSSRRYPTVVECVRRGNRICFDTTGLHSETQIWNELQDLHDRLSEIGALFNENYSSPEYWKMVSLNEIYHQTKSDPAIPPSRAELERFLIFGHMGSELQWKDIHVFAQMQSVLYSLRILAQLLHVAMLKDYRVESHQKILRHLPPLRDLISLREGYLDEAAAKEFASRFFTLQGQTDGTETDSESSEPMEVEPRGGEKRVAEEWTEVRRVRRGPDADAQISWKKLSKGRNMNLYDVLGG</sequence>
<dbReference type="InterPro" id="IPR039436">
    <property type="entry name" value="Asteroid_dom"/>
</dbReference>
<dbReference type="InterPro" id="IPR026832">
    <property type="entry name" value="Asteroid"/>
</dbReference>
<dbReference type="PANTHER" id="PTHR15665">
    <property type="entry name" value="ASTEROID PROTEIN"/>
    <property type="match status" value="1"/>
</dbReference>
<proteinExistence type="predicted"/>
<evidence type="ECO:0000259" key="2">
    <source>
        <dbReference type="Pfam" id="PF12813"/>
    </source>
</evidence>
<accession>A0ABR3YEV3</accession>
<dbReference type="Proteomes" id="UP001583193">
    <property type="component" value="Unassembled WGS sequence"/>
</dbReference>
<feature type="compositionally biased region" description="Acidic residues" evidence="1">
    <location>
        <begin position="428"/>
        <end position="439"/>
    </location>
</feature>
<name>A0ABR3YEV3_9EURO</name>
<feature type="region of interest" description="Disordered" evidence="1">
    <location>
        <begin position="424"/>
        <end position="447"/>
    </location>
</feature>
<evidence type="ECO:0000313" key="3">
    <source>
        <dbReference type="EMBL" id="KAL1886342.1"/>
    </source>
</evidence>
<dbReference type="PANTHER" id="PTHR15665:SF1">
    <property type="entry name" value="PROTEIN ASTEROID HOMOLOG 1"/>
    <property type="match status" value="1"/>
</dbReference>
<evidence type="ECO:0000313" key="4">
    <source>
        <dbReference type="Proteomes" id="UP001583193"/>
    </source>
</evidence>
<feature type="domain" description="Asteroid" evidence="2">
    <location>
        <begin position="1"/>
        <end position="271"/>
    </location>
</feature>
<evidence type="ECO:0000256" key="1">
    <source>
        <dbReference type="SAM" id="MobiDB-lite"/>
    </source>
</evidence>
<reference evidence="3 4" key="1">
    <citation type="journal article" date="2024" name="IMA Fungus">
        <title>IMA Genome - F19 : A genome assembly and annotation guide to empower mycologists, including annotated draft genome sequences of Ceratocystis pirilliformis, Diaporthe australafricana, Fusarium ophioides, Paecilomyces lecythidis, and Sporothrix stenoceras.</title>
        <authorList>
            <person name="Aylward J."/>
            <person name="Wilson A.M."/>
            <person name="Visagie C.M."/>
            <person name="Spraker J."/>
            <person name="Barnes I."/>
            <person name="Buitendag C."/>
            <person name="Ceriani C."/>
            <person name="Del Mar Angel L."/>
            <person name="du Plessis D."/>
            <person name="Fuchs T."/>
            <person name="Gasser K."/>
            <person name="Kramer D."/>
            <person name="Li W."/>
            <person name="Munsamy K."/>
            <person name="Piso A."/>
            <person name="Price J.L."/>
            <person name="Sonnekus B."/>
            <person name="Thomas C."/>
            <person name="van der Nest A."/>
            <person name="van Dijk A."/>
            <person name="van Heerden A."/>
            <person name="van Vuuren N."/>
            <person name="Yilmaz N."/>
            <person name="Duong T.A."/>
            <person name="van der Merwe N.A."/>
            <person name="Wingfield M.J."/>
            <person name="Wingfield B.D."/>
        </authorList>
    </citation>
    <scope>NUCLEOTIDE SEQUENCE [LARGE SCALE GENOMIC DNA]</scope>
    <source>
        <strain evidence="3 4">CMW 18167</strain>
    </source>
</reference>
<dbReference type="EMBL" id="JAVDPF010000001">
    <property type="protein sequence ID" value="KAL1886342.1"/>
    <property type="molecule type" value="Genomic_DNA"/>
</dbReference>
<comment type="caution">
    <text evidence="3">The sequence shown here is derived from an EMBL/GenBank/DDBJ whole genome shotgun (WGS) entry which is preliminary data.</text>
</comment>
<organism evidence="3 4">
    <name type="scientific">Paecilomyces lecythidis</name>
    <dbReference type="NCBI Taxonomy" id="3004212"/>
    <lineage>
        <taxon>Eukaryota</taxon>
        <taxon>Fungi</taxon>
        <taxon>Dikarya</taxon>
        <taxon>Ascomycota</taxon>
        <taxon>Pezizomycotina</taxon>
        <taxon>Eurotiomycetes</taxon>
        <taxon>Eurotiomycetidae</taxon>
        <taxon>Eurotiales</taxon>
        <taxon>Thermoascaceae</taxon>
        <taxon>Paecilomyces</taxon>
    </lineage>
</organism>